<accession>A0ACC0WGX8</accession>
<keyword evidence="2" id="KW-1185">Reference proteome</keyword>
<gene>
    <name evidence="1" type="ORF">PsorP6_012817</name>
</gene>
<protein>
    <submittedName>
        <fullName evidence="1">Uncharacterized protein</fullName>
    </submittedName>
</protein>
<evidence type="ECO:0000313" key="1">
    <source>
        <dbReference type="EMBL" id="KAI9917852.1"/>
    </source>
</evidence>
<dbReference type="Proteomes" id="UP001163321">
    <property type="component" value="Chromosome 13"/>
</dbReference>
<proteinExistence type="predicted"/>
<sequence>MEKNRDGTTSRCGACRCVRTGAGGNGNLLKEIVELSNAKPGDENSGGARYEVHNILVGNETLSVREIGAPSYVNLFEKIFKRENCPYELLGQVTGDDDSIPYDLNLDLVQEKMPQKTFTDTKAAETMSALSLPVDLTLRDALERVLRLLSVGSKRFLTGKVDRSVSSLIAQQQTFGPLQLPLANCAVVSSVVIAYDLETIWRFMPVFTAADLLQRVHAEFFEPRPVEVSLFLDKYSTLSSKTTDKWIGGVKEDRGIPTARSLRCTRSGRVLDEMVPGPSCRTSQRLLETLEAWDRKVAEAYAAVLLVAQLAQTSPSEKLQPLSSIHDVRARLARLLPLHTCFVRRMKLFWRCLAPKRTRTVHVPSLADISRSSDTTFEKI</sequence>
<reference evidence="1 2" key="1">
    <citation type="journal article" date="2022" name="bioRxiv">
        <title>The genome of the oomycete Peronosclerospora sorghi, a cosmopolitan pathogen of maize and sorghum, is inflated with dispersed pseudogenes.</title>
        <authorList>
            <person name="Fletcher K."/>
            <person name="Martin F."/>
            <person name="Isakeit T."/>
            <person name="Cavanaugh K."/>
            <person name="Magill C."/>
            <person name="Michelmore R."/>
        </authorList>
    </citation>
    <scope>NUCLEOTIDE SEQUENCE [LARGE SCALE GENOMIC DNA]</scope>
    <source>
        <strain evidence="1">P6</strain>
    </source>
</reference>
<name>A0ACC0WGX8_9STRA</name>
<comment type="caution">
    <text evidence="1">The sequence shown here is derived from an EMBL/GenBank/DDBJ whole genome shotgun (WGS) entry which is preliminary data.</text>
</comment>
<organism evidence="1 2">
    <name type="scientific">Peronosclerospora sorghi</name>
    <dbReference type="NCBI Taxonomy" id="230839"/>
    <lineage>
        <taxon>Eukaryota</taxon>
        <taxon>Sar</taxon>
        <taxon>Stramenopiles</taxon>
        <taxon>Oomycota</taxon>
        <taxon>Peronosporomycetes</taxon>
        <taxon>Peronosporales</taxon>
        <taxon>Peronosporaceae</taxon>
        <taxon>Peronosclerospora</taxon>
    </lineage>
</organism>
<dbReference type="EMBL" id="CM047592">
    <property type="protein sequence ID" value="KAI9917852.1"/>
    <property type="molecule type" value="Genomic_DNA"/>
</dbReference>
<evidence type="ECO:0000313" key="2">
    <source>
        <dbReference type="Proteomes" id="UP001163321"/>
    </source>
</evidence>